<sequence length="215" mass="23185">MRARTVIAALVLAGLVISAGAACTRNEPSGEGVAPARADVAAEDTRRGSTGLSPSDMEEVEATFPESTPGVPRTSEFGEKPQGNRSDAAARLVDLRVGRGDGVERLVFTFADTDVLPKYRVRYVDAVRAHAEDDPIPVRGTAYLEVSFSLTNPNTKGRLAVPADLEPEQPLIKQTVLARNVGRELGFGVGLAKRAEFRTKELYEPTRLVVEVRSR</sequence>
<keyword evidence="5" id="KW-1185">Reference proteome</keyword>
<evidence type="ECO:0000259" key="3">
    <source>
        <dbReference type="Pfam" id="PF24837"/>
    </source>
</evidence>
<dbReference type="Proteomes" id="UP000256485">
    <property type="component" value="Unassembled WGS sequence"/>
</dbReference>
<feature type="domain" description="AMIN-like" evidence="3">
    <location>
        <begin position="91"/>
        <end position="213"/>
    </location>
</feature>
<proteinExistence type="predicted"/>
<feature type="region of interest" description="Disordered" evidence="1">
    <location>
        <begin position="24"/>
        <end position="85"/>
    </location>
</feature>
<organism evidence="4 5">
    <name type="scientific">Thermasporomyces composti</name>
    <dbReference type="NCBI Taxonomy" id="696763"/>
    <lineage>
        <taxon>Bacteria</taxon>
        <taxon>Bacillati</taxon>
        <taxon>Actinomycetota</taxon>
        <taxon>Actinomycetes</taxon>
        <taxon>Propionibacteriales</taxon>
        <taxon>Nocardioidaceae</taxon>
        <taxon>Thermasporomyces</taxon>
    </lineage>
</organism>
<feature type="signal peptide" evidence="2">
    <location>
        <begin position="1"/>
        <end position="21"/>
    </location>
</feature>
<dbReference type="OrthoDB" id="3393679at2"/>
<dbReference type="PROSITE" id="PS51257">
    <property type="entry name" value="PROKAR_LIPOPROTEIN"/>
    <property type="match status" value="1"/>
</dbReference>
<feature type="chain" id="PRO_5017717000" description="AMIN-like domain-containing protein" evidence="2">
    <location>
        <begin position="22"/>
        <end position="215"/>
    </location>
</feature>
<protein>
    <recommendedName>
        <fullName evidence="3">AMIN-like domain-containing protein</fullName>
    </recommendedName>
</protein>
<gene>
    <name evidence="4" type="ORF">DFJ64_1084</name>
</gene>
<dbReference type="Pfam" id="PF24837">
    <property type="entry name" value="AMIN-like"/>
    <property type="match status" value="1"/>
</dbReference>
<evidence type="ECO:0000313" key="4">
    <source>
        <dbReference type="EMBL" id="REF35697.1"/>
    </source>
</evidence>
<evidence type="ECO:0000256" key="2">
    <source>
        <dbReference type="SAM" id="SignalP"/>
    </source>
</evidence>
<reference evidence="4 5" key="1">
    <citation type="submission" date="2018-08" db="EMBL/GenBank/DDBJ databases">
        <title>Sequencing the genomes of 1000 actinobacteria strains.</title>
        <authorList>
            <person name="Klenk H.-P."/>
        </authorList>
    </citation>
    <scope>NUCLEOTIDE SEQUENCE [LARGE SCALE GENOMIC DNA]</scope>
    <source>
        <strain evidence="4 5">DSM 22891</strain>
    </source>
</reference>
<evidence type="ECO:0000313" key="5">
    <source>
        <dbReference type="Proteomes" id="UP000256485"/>
    </source>
</evidence>
<keyword evidence="2" id="KW-0732">Signal</keyword>
<evidence type="ECO:0000256" key="1">
    <source>
        <dbReference type="SAM" id="MobiDB-lite"/>
    </source>
</evidence>
<dbReference type="InterPro" id="IPR056303">
    <property type="entry name" value="AMIN-like"/>
</dbReference>
<dbReference type="EMBL" id="QTUC01000001">
    <property type="protein sequence ID" value="REF35697.1"/>
    <property type="molecule type" value="Genomic_DNA"/>
</dbReference>
<dbReference type="AlphaFoldDB" id="A0A3D9V2E8"/>
<name>A0A3D9V2E8_THECX</name>
<comment type="caution">
    <text evidence="4">The sequence shown here is derived from an EMBL/GenBank/DDBJ whole genome shotgun (WGS) entry which is preliminary data.</text>
</comment>
<accession>A0A3D9V2E8</accession>
<dbReference type="RefSeq" id="WP_147304605.1">
    <property type="nucleotide sequence ID" value="NZ_QTUC01000001.1"/>
</dbReference>